<accession>A0A0T5YTF2</accession>
<dbReference type="Proteomes" id="UP000051634">
    <property type="component" value="Unassembled WGS sequence"/>
</dbReference>
<gene>
    <name evidence="2" type="ORF">Ga0074115_1028</name>
</gene>
<feature type="transmembrane region" description="Helical" evidence="1">
    <location>
        <begin position="42"/>
        <end position="60"/>
    </location>
</feature>
<name>A0A0T5YTF2_9GAMM</name>
<evidence type="ECO:0000313" key="3">
    <source>
        <dbReference type="Proteomes" id="UP000051634"/>
    </source>
</evidence>
<comment type="caution">
    <text evidence="2">The sequence shown here is derived from an EMBL/GenBank/DDBJ whole genome shotgun (WGS) entry which is preliminary data.</text>
</comment>
<dbReference type="OrthoDB" id="7067856at2"/>
<evidence type="ECO:0000256" key="1">
    <source>
        <dbReference type="SAM" id="Phobius"/>
    </source>
</evidence>
<proteinExistence type="predicted"/>
<sequence length="62" mass="7167">MSEVNCLYCGKKIAEDLAECPHCGGVSHYQKRGYRAGARTRFVLFFIAVTVFCLFFIFWLPR</sequence>
<organism evidence="2 3">
    <name type="scientific">endosymbiont of Ridgeia piscesae</name>
    <dbReference type="NCBI Taxonomy" id="54398"/>
    <lineage>
        <taxon>Bacteria</taxon>
        <taxon>Pseudomonadati</taxon>
        <taxon>Pseudomonadota</taxon>
        <taxon>Gammaproteobacteria</taxon>
        <taxon>sulfur-oxidizing symbionts</taxon>
    </lineage>
</organism>
<keyword evidence="1" id="KW-0472">Membrane</keyword>
<reference evidence="2 3" key="1">
    <citation type="submission" date="2015-11" db="EMBL/GenBank/DDBJ databases">
        <title>The genome of Candidatus Endoriftia persephone in Ridgeia piscesae and population structure of the North Eastern Pacific vestimentiferan symbionts.</title>
        <authorList>
            <person name="Perez M."/>
            <person name="Juniper K.S."/>
        </authorList>
    </citation>
    <scope>NUCLEOTIDE SEQUENCE [LARGE SCALE GENOMIC DNA]</scope>
    <source>
        <strain evidence="2">Ind11</strain>
    </source>
</reference>
<keyword evidence="3" id="KW-1185">Reference proteome</keyword>
<keyword evidence="1" id="KW-0812">Transmembrane</keyword>
<dbReference type="EMBL" id="LDXT01000094">
    <property type="protein sequence ID" value="KRT53906.1"/>
    <property type="molecule type" value="Genomic_DNA"/>
</dbReference>
<keyword evidence="1" id="KW-1133">Transmembrane helix</keyword>
<evidence type="ECO:0000313" key="2">
    <source>
        <dbReference type="EMBL" id="KRT53906.1"/>
    </source>
</evidence>
<dbReference type="AlphaFoldDB" id="A0A0T5YTF2"/>
<protein>
    <submittedName>
        <fullName evidence="2">Zinc-ribbon domain</fullName>
    </submittedName>
</protein>